<evidence type="ECO:0000313" key="2">
    <source>
        <dbReference type="Proteomes" id="UP000661607"/>
    </source>
</evidence>
<reference evidence="1 2" key="1">
    <citation type="submission" date="2020-10" db="EMBL/GenBank/DDBJ databases">
        <title>Sequencing the genomes of 1000 actinobacteria strains.</title>
        <authorList>
            <person name="Klenk H.-P."/>
        </authorList>
    </citation>
    <scope>NUCLEOTIDE SEQUENCE [LARGE SCALE GENOMIC DNA]</scope>
    <source>
        <strain evidence="1 2">DSM 43748</strain>
    </source>
</reference>
<dbReference type="EMBL" id="JADBEF010000001">
    <property type="protein sequence ID" value="MBE1564988.1"/>
    <property type="molecule type" value="Genomic_DNA"/>
</dbReference>
<dbReference type="PANTHER" id="PTHR47691">
    <property type="entry name" value="REGULATOR-RELATED"/>
    <property type="match status" value="1"/>
</dbReference>
<dbReference type="Proteomes" id="UP000661607">
    <property type="component" value="Unassembled WGS sequence"/>
</dbReference>
<dbReference type="SUPFAM" id="SSF48452">
    <property type="entry name" value="TPR-like"/>
    <property type="match status" value="2"/>
</dbReference>
<dbReference type="InterPro" id="IPR011990">
    <property type="entry name" value="TPR-like_helical_dom_sf"/>
</dbReference>
<gene>
    <name evidence="1" type="ORF">H4W81_007767</name>
</gene>
<dbReference type="Gene3D" id="1.25.40.10">
    <property type="entry name" value="Tetratricopeptide repeat domain"/>
    <property type="match status" value="1"/>
</dbReference>
<keyword evidence="2" id="KW-1185">Reference proteome</keyword>
<name>A0ABR9KTR0_9ACTN</name>
<sequence>MERGLDLAASLWFLWHACGFTGEGAHYLDRALKASRRPSRERCKALWVRAFVASGQGDIERAERLARRCAEEAALLGDSEAMTYASKMTGLCAYLRGDFPRATAYLELAVKSFRAEGGLNPGLLPAIVELAQCLGAQGQPENAEHLLGECLDLCEANGEQWARSYAYWALADVHRALGRTSRAITSAQRALRSKQEFHDIIGSLLVMETLAWLLTDGSPDAASAEQAALLLGAAEAGWQRFGLQRLFGSPPFMGHSEEAVRRAVAVLGEAAFQEIADKGAAFDLDEVIARAVA</sequence>
<protein>
    <submittedName>
        <fullName evidence="1">Tetratricopeptide (TPR) repeat protein</fullName>
    </submittedName>
</protein>
<comment type="caution">
    <text evidence="1">The sequence shown here is derived from an EMBL/GenBank/DDBJ whole genome shotgun (WGS) entry which is preliminary data.</text>
</comment>
<evidence type="ECO:0000313" key="1">
    <source>
        <dbReference type="EMBL" id="MBE1564988.1"/>
    </source>
</evidence>
<dbReference type="SMART" id="SM00028">
    <property type="entry name" value="TPR"/>
    <property type="match status" value="3"/>
</dbReference>
<dbReference type="Pfam" id="PF13424">
    <property type="entry name" value="TPR_12"/>
    <property type="match status" value="1"/>
</dbReference>
<dbReference type="PANTHER" id="PTHR47691:SF3">
    <property type="entry name" value="HTH-TYPE TRANSCRIPTIONAL REGULATOR RV0890C-RELATED"/>
    <property type="match status" value="1"/>
</dbReference>
<organism evidence="1 2">
    <name type="scientific">Nonomuraea africana</name>
    <dbReference type="NCBI Taxonomy" id="46171"/>
    <lineage>
        <taxon>Bacteria</taxon>
        <taxon>Bacillati</taxon>
        <taxon>Actinomycetota</taxon>
        <taxon>Actinomycetes</taxon>
        <taxon>Streptosporangiales</taxon>
        <taxon>Streptosporangiaceae</taxon>
        <taxon>Nonomuraea</taxon>
    </lineage>
</organism>
<dbReference type="InterPro" id="IPR019734">
    <property type="entry name" value="TPR_rpt"/>
</dbReference>
<dbReference type="RefSeq" id="WP_192779274.1">
    <property type="nucleotide sequence ID" value="NZ_BAAASY010000018.1"/>
</dbReference>
<proteinExistence type="predicted"/>
<accession>A0ABR9KTR0</accession>